<accession>A0A177MHL0</accession>
<keyword evidence="2" id="KW-1133">Transmembrane helix</keyword>
<reference evidence="4" key="1">
    <citation type="submission" date="2016-03" db="EMBL/GenBank/DDBJ databases">
        <authorList>
            <person name="Heylen K."/>
            <person name="De Vos P."/>
            <person name="Vekeman B."/>
        </authorList>
    </citation>
    <scope>NUCLEOTIDE SEQUENCE [LARGE SCALE GENOMIC DNA]</scope>
    <source>
        <strain evidence="4">R-45371</strain>
    </source>
</reference>
<feature type="compositionally biased region" description="Basic and acidic residues" evidence="1">
    <location>
        <begin position="194"/>
        <end position="205"/>
    </location>
</feature>
<feature type="transmembrane region" description="Helical" evidence="2">
    <location>
        <begin position="12"/>
        <end position="32"/>
    </location>
</feature>
<dbReference type="RefSeq" id="WP_064036442.1">
    <property type="nucleotide sequence ID" value="NZ_LUUH01000044.1"/>
</dbReference>
<dbReference type="EMBL" id="LUUH01000044">
    <property type="protein sequence ID" value="OAI05296.1"/>
    <property type="molecule type" value="Genomic_DNA"/>
</dbReference>
<keyword evidence="2" id="KW-0472">Membrane</keyword>
<feature type="transmembrane region" description="Helical" evidence="2">
    <location>
        <begin position="120"/>
        <end position="140"/>
    </location>
</feature>
<sequence length="205" mass="23401">MSQASHRNPSLFRTLFLGGTGIAAGASFGFWITGVLPDQTLISFLKYSTVLLGIVWAFSMIVYNKLYDLTELAAIDYKQHRGLESAIRLRLQWFWFRAVVLGICSLIINVPMFMKDGGLAITPAIFSIAFGTLMLSLFLLRRVWLELEDIRELRSEVKEIERREKKRTDQIQALKEGAKNWEDDPRLDNIGPRSETDSISKENDL</sequence>
<feature type="region of interest" description="Disordered" evidence="1">
    <location>
        <begin position="174"/>
        <end position="205"/>
    </location>
</feature>
<name>A0A177MHL0_METMH</name>
<proteinExistence type="predicted"/>
<dbReference type="AlphaFoldDB" id="A0A177MHL0"/>
<keyword evidence="2" id="KW-0812">Transmembrane</keyword>
<feature type="transmembrane region" description="Helical" evidence="2">
    <location>
        <begin position="94"/>
        <end position="114"/>
    </location>
</feature>
<comment type="caution">
    <text evidence="3">The sequence shown here is derived from an EMBL/GenBank/DDBJ whole genome shotgun (WGS) entry which is preliminary data.</text>
</comment>
<dbReference type="Proteomes" id="UP000077763">
    <property type="component" value="Unassembled WGS sequence"/>
</dbReference>
<organism evidence="3 4">
    <name type="scientific">Methylomonas methanica</name>
    <dbReference type="NCBI Taxonomy" id="421"/>
    <lineage>
        <taxon>Bacteria</taxon>
        <taxon>Pseudomonadati</taxon>
        <taxon>Pseudomonadota</taxon>
        <taxon>Gammaproteobacteria</taxon>
        <taxon>Methylococcales</taxon>
        <taxon>Methylococcaceae</taxon>
        <taxon>Methylomonas</taxon>
    </lineage>
</organism>
<gene>
    <name evidence="3" type="ORF">A1353_00210</name>
</gene>
<evidence type="ECO:0000313" key="3">
    <source>
        <dbReference type="EMBL" id="OAI05296.1"/>
    </source>
</evidence>
<evidence type="ECO:0000256" key="2">
    <source>
        <dbReference type="SAM" id="Phobius"/>
    </source>
</evidence>
<feature type="compositionally biased region" description="Basic and acidic residues" evidence="1">
    <location>
        <begin position="176"/>
        <end position="187"/>
    </location>
</feature>
<evidence type="ECO:0000313" key="4">
    <source>
        <dbReference type="Proteomes" id="UP000077763"/>
    </source>
</evidence>
<evidence type="ECO:0000256" key="1">
    <source>
        <dbReference type="SAM" id="MobiDB-lite"/>
    </source>
</evidence>
<feature type="transmembrane region" description="Helical" evidence="2">
    <location>
        <begin position="44"/>
        <end position="63"/>
    </location>
</feature>
<protein>
    <submittedName>
        <fullName evidence="3">Uncharacterized protein</fullName>
    </submittedName>
</protein>